<proteinExistence type="predicted"/>
<keyword evidence="3" id="KW-1185">Reference proteome</keyword>
<sequence>MDHGFNYLTNKTQDFALEKFWCPKGYVPIRRTTKDDGIKTTTSFALNPSTTSFPGSHFAAMTLNNNGNDGYTGVNGYVNVYKPKVKKYQMSIAQIGVQNGESDGINTILTGWQSDSFKRTGCYNMLCPGFVQVDPYRTVGIPIIDFSTYDGPQFEIPFSILQDSESKNWWVVAGRKYIGYFPAELFSNLSMANTVGWGGRVSGVMKGKSPPMGSGHFPDGDLKHSCFIRKISYVASDGSTQEPVQEDGLKIVSDSSKCYGLTYFGFVDSLSRFTIQFGGPGGYCAT</sequence>
<evidence type="ECO:0000313" key="3">
    <source>
        <dbReference type="Proteomes" id="UP001341840"/>
    </source>
</evidence>
<name>A0ABU6YR24_9FABA</name>
<dbReference type="PANTHER" id="PTHR31589:SF223">
    <property type="entry name" value="PROTEIN, PUTATIVE (DUF239)-RELATED"/>
    <property type="match status" value="1"/>
</dbReference>
<evidence type="ECO:0000313" key="2">
    <source>
        <dbReference type="EMBL" id="MED6211368.1"/>
    </source>
</evidence>
<gene>
    <name evidence="2" type="ORF">PIB30_073024</name>
</gene>
<dbReference type="PROSITE" id="PS52045">
    <property type="entry name" value="NEPROSIN_PEP_CD"/>
    <property type="match status" value="1"/>
</dbReference>
<feature type="domain" description="Neprosin PEP catalytic" evidence="1">
    <location>
        <begin position="51"/>
        <end position="285"/>
    </location>
</feature>
<dbReference type="InterPro" id="IPR004314">
    <property type="entry name" value="Neprosin"/>
</dbReference>
<dbReference type="Proteomes" id="UP001341840">
    <property type="component" value="Unassembled WGS sequence"/>
</dbReference>
<evidence type="ECO:0000259" key="1">
    <source>
        <dbReference type="PROSITE" id="PS52045"/>
    </source>
</evidence>
<dbReference type="EMBL" id="JASCZI010242532">
    <property type="protein sequence ID" value="MED6211368.1"/>
    <property type="molecule type" value="Genomic_DNA"/>
</dbReference>
<comment type="caution">
    <text evidence="2">The sequence shown here is derived from an EMBL/GenBank/DDBJ whole genome shotgun (WGS) entry which is preliminary data.</text>
</comment>
<dbReference type="InterPro" id="IPR053168">
    <property type="entry name" value="Glutamic_endopeptidase"/>
</dbReference>
<protein>
    <recommendedName>
        <fullName evidence="1">Neprosin PEP catalytic domain-containing protein</fullName>
    </recommendedName>
</protein>
<organism evidence="2 3">
    <name type="scientific">Stylosanthes scabra</name>
    <dbReference type="NCBI Taxonomy" id="79078"/>
    <lineage>
        <taxon>Eukaryota</taxon>
        <taxon>Viridiplantae</taxon>
        <taxon>Streptophyta</taxon>
        <taxon>Embryophyta</taxon>
        <taxon>Tracheophyta</taxon>
        <taxon>Spermatophyta</taxon>
        <taxon>Magnoliopsida</taxon>
        <taxon>eudicotyledons</taxon>
        <taxon>Gunneridae</taxon>
        <taxon>Pentapetalae</taxon>
        <taxon>rosids</taxon>
        <taxon>fabids</taxon>
        <taxon>Fabales</taxon>
        <taxon>Fabaceae</taxon>
        <taxon>Papilionoideae</taxon>
        <taxon>50 kb inversion clade</taxon>
        <taxon>dalbergioids sensu lato</taxon>
        <taxon>Dalbergieae</taxon>
        <taxon>Pterocarpus clade</taxon>
        <taxon>Stylosanthes</taxon>
    </lineage>
</organism>
<dbReference type="PANTHER" id="PTHR31589">
    <property type="entry name" value="PROTEIN, PUTATIVE (DUF239)-RELATED-RELATED"/>
    <property type="match status" value="1"/>
</dbReference>
<reference evidence="2 3" key="1">
    <citation type="journal article" date="2023" name="Plants (Basel)">
        <title>Bridging the Gap: Combining Genomics and Transcriptomics Approaches to Understand Stylosanthes scabra, an Orphan Legume from the Brazilian Caatinga.</title>
        <authorList>
            <person name="Ferreira-Neto J.R.C."/>
            <person name="da Silva M.D."/>
            <person name="Binneck E."/>
            <person name="de Melo N.F."/>
            <person name="da Silva R.H."/>
            <person name="de Melo A.L.T.M."/>
            <person name="Pandolfi V."/>
            <person name="Bustamante F.O."/>
            <person name="Brasileiro-Vidal A.C."/>
            <person name="Benko-Iseppon A.M."/>
        </authorList>
    </citation>
    <scope>NUCLEOTIDE SEQUENCE [LARGE SCALE GENOMIC DNA]</scope>
    <source>
        <tissue evidence="2">Leaves</tissue>
    </source>
</reference>
<accession>A0ABU6YR24</accession>
<dbReference type="Pfam" id="PF03080">
    <property type="entry name" value="Neprosin"/>
    <property type="match status" value="1"/>
</dbReference>